<dbReference type="Proteomes" id="UP000256964">
    <property type="component" value="Unassembled WGS sequence"/>
</dbReference>
<dbReference type="Pfam" id="PF12937">
    <property type="entry name" value="F-box-like"/>
    <property type="match status" value="1"/>
</dbReference>
<feature type="domain" description="F-box" evidence="1">
    <location>
        <begin position="1"/>
        <end position="45"/>
    </location>
</feature>
<evidence type="ECO:0000313" key="3">
    <source>
        <dbReference type="Proteomes" id="UP000256964"/>
    </source>
</evidence>
<dbReference type="InterPro" id="IPR036047">
    <property type="entry name" value="F-box-like_dom_sf"/>
</dbReference>
<dbReference type="EMBL" id="KZ857511">
    <property type="protein sequence ID" value="RDX41469.1"/>
    <property type="molecule type" value="Genomic_DNA"/>
</dbReference>
<name>A0A371CMF9_9APHY</name>
<proteinExistence type="predicted"/>
<dbReference type="Gene3D" id="1.20.1280.50">
    <property type="match status" value="1"/>
</dbReference>
<evidence type="ECO:0000313" key="2">
    <source>
        <dbReference type="EMBL" id="RDX41469.1"/>
    </source>
</evidence>
<dbReference type="AlphaFoldDB" id="A0A371CMF9"/>
<organism evidence="2 3">
    <name type="scientific">Lentinus brumalis</name>
    <dbReference type="NCBI Taxonomy" id="2498619"/>
    <lineage>
        <taxon>Eukaryota</taxon>
        <taxon>Fungi</taxon>
        <taxon>Dikarya</taxon>
        <taxon>Basidiomycota</taxon>
        <taxon>Agaricomycotina</taxon>
        <taxon>Agaricomycetes</taxon>
        <taxon>Polyporales</taxon>
        <taxon>Polyporaceae</taxon>
        <taxon>Lentinus</taxon>
    </lineage>
</organism>
<protein>
    <recommendedName>
        <fullName evidence="1">F-box domain-containing protein</fullName>
    </recommendedName>
</protein>
<accession>A0A371CMF9</accession>
<sequence>MVLELPTEVVDVLVSYIDDPHTLCSCSLTCRRWLPASRFHLFRNLSIPSRASYDILVRLRDAPHISPSFANIYSLQLWEDPDKPWLYLVPLIFAQRLTHVRLLTLLKFRWHEFPLHPSFFTIGFCLASITSLTLVGGTFHTFTEFRRLVCAFGHLTELIVERVAWRNPPMYSRCAYHAPSPRLQLLWLNSGCESTVTSLVDWLLCTPSARSIRDLQLGNYGTQSVCDMTAAQRLTAVLGPVLENYELSLRLTLHIRNVDLSSCGYLALLLGRRVYPASLVHLSFDLYIAGQESLELFAAPWTQVDVILAGEVFSSLQMVTIWLRQVPPASSVGLLVETVEEWLLRLKSRSLLHVKPWWNLRS</sequence>
<dbReference type="InterPro" id="IPR001810">
    <property type="entry name" value="F-box_dom"/>
</dbReference>
<keyword evidence="3" id="KW-1185">Reference proteome</keyword>
<dbReference type="SUPFAM" id="SSF81383">
    <property type="entry name" value="F-box domain"/>
    <property type="match status" value="1"/>
</dbReference>
<dbReference type="PROSITE" id="PS50181">
    <property type="entry name" value="FBOX"/>
    <property type="match status" value="1"/>
</dbReference>
<evidence type="ECO:0000259" key="1">
    <source>
        <dbReference type="PROSITE" id="PS50181"/>
    </source>
</evidence>
<dbReference type="OrthoDB" id="2793270at2759"/>
<gene>
    <name evidence="2" type="ORF">OH76DRAFT_1467201</name>
</gene>
<reference evidence="2 3" key="1">
    <citation type="journal article" date="2018" name="Biotechnol. Biofuels">
        <title>Integrative visual omics of the white-rot fungus Polyporus brumalis exposes the biotechnological potential of its oxidative enzymes for delignifying raw plant biomass.</title>
        <authorList>
            <person name="Miyauchi S."/>
            <person name="Rancon A."/>
            <person name="Drula E."/>
            <person name="Hage H."/>
            <person name="Chaduli D."/>
            <person name="Favel A."/>
            <person name="Grisel S."/>
            <person name="Henrissat B."/>
            <person name="Herpoel-Gimbert I."/>
            <person name="Ruiz-Duenas F.J."/>
            <person name="Chevret D."/>
            <person name="Hainaut M."/>
            <person name="Lin J."/>
            <person name="Wang M."/>
            <person name="Pangilinan J."/>
            <person name="Lipzen A."/>
            <person name="Lesage-Meessen L."/>
            <person name="Navarro D."/>
            <person name="Riley R."/>
            <person name="Grigoriev I.V."/>
            <person name="Zhou S."/>
            <person name="Raouche S."/>
            <person name="Rosso M.N."/>
        </authorList>
    </citation>
    <scope>NUCLEOTIDE SEQUENCE [LARGE SCALE GENOMIC DNA]</scope>
    <source>
        <strain evidence="2 3">BRFM 1820</strain>
    </source>
</reference>